<sequence>MDRTRAVPALPGFPDGTVRAITPAGQAEGRAVRPNPSARGAGDAARLPALSPAAREDHAERVPAAPHRIPERKR</sequence>
<evidence type="ECO:0000313" key="3">
    <source>
        <dbReference type="Proteomes" id="UP001054854"/>
    </source>
</evidence>
<dbReference type="RefSeq" id="WP_060953902.1">
    <property type="nucleotide sequence ID" value="NZ_BBON01000097.1"/>
</dbReference>
<dbReference type="Proteomes" id="UP001054854">
    <property type="component" value="Unassembled WGS sequence"/>
</dbReference>
<dbReference type="EMBL" id="BNEK01000002">
    <property type="protein sequence ID" value="GHJ26606.1"/>
    <property type="molecule type" value="Genomic_DNA"/>
</dbReference>
<evidence type="ECO:0000256" key="1">
    <source>
        <dbReference type="SAM" id="MobiDB-lite"/>
    </source>
</evidence>
<name>A0ABQ3TTF2_STRHY</name>
<feature type="region of interest" description="Disordered" evidence="1">
    <location>
        <begin position="24"/>
        <end position="74"/>
    </location>
</feature>
<comment type="caution">
    <text evidence="2">The sequence shown here is derived from an EMBL/GenBank/DDBJ whole genome shotgun (WGS) entry which is preliminary data.</text>
</comment>
<organism evidence="2 3">
    <name type="scientific">Streptomyces hygroscopicus</name>
    <dbReference type="NCBI Taxonomy" id="1912"/>
    <lineage>
        <taxon>Bacteria</taxon>
        <taxon>Bacillati</taxon>
        <taxon>Actinomycetota</taxon>
        <taxon>Actinomycetes</taxon>
        <taxon>Kitasatosporales</taxon>
        <taxon>Streptomycetaceae</taxon>
        <taxon>Streptomyces</taxon>
        <taxon>Streptomyces violaceusniger group</taxon>
    </lineage>
</organism>
<keyword evidence="3" id="KW-1185">Reference proteome</keyword>
<proteinExistence type="predicted"/>
<gene>
    <name evidence="2" type="ORF">TPA0910_10390</name>
</gene>
<evidence type="ECO:0000313" key="2">
    <source>
        <dbReference type="EMBL" id="GHJ26606.1"/>
    </source>
</evidence>
<accession>A0ABQ3TTF2</accession>
<reference evidence="2" key="1">
    <citation type="submission" date="2024-05" db="EMBL/GenBank/DDBJ databases">
        <title>Whole genome shotgun sequence of Streptomyces hygroscopicus NBRC 113678.</title>
        <authorList>
            <person name="Komaki H."/>
            <person name="Tamura T."/>
        </authorList>
    </citation>
    <scope>NUCLEOTIDE SEQUENCE</scope>
    <source>
        <strain evidence="2">N11-34</strain>
    </source>
</reference>
<feature type="compositionally biased region" description="Low complexity" evidence="1">
    <location>
        <begin position="44"/>
        <end position="53"/>
    </location>
</feature>
<protein>
    <submittedName>
        <fullName evidence="2">Uncharacterized protein</fullName>
    </submittedName>
</protein>